<dbReference type="Proteomes" id="UP000240357">
    <property type="component" value="Unassembled WGS sequence"/>
</dbReference>
<proteinExistence type="inferred from homology"/>
<reference evidence="3 4" key="1">
    <citation type="submission" date="2018-03" db="EMBL/GenBank/DDBJ databases">
        <title>Adhaeribacter sp. HMF7605 Genome sequencing and assembly.</title>
        <authorList>
            <person name="Kang H."/>
            <person name="Kang J."/>
            <person name="Cha I."/>
            <person name="Kim H."/>
            <person name="Joh K."/>
        </authorList>
    </citation>
    <scope>NUCLEOTIDE SEQUENCE [LARGE SCALE GENOMIC DNA]</scope>
    <source>
        <strain evidence="3 4">HMF7605</strain>
    </source>
</reference>
<dbReference type="GO" id="GO:0016616">
    <property type="term" value="F:oxidoreductase activity, acting on the CH-OH group of donors, NAD or NADP as acceptor"/>
    <property type="evidence" value="ECO:0007669"/>
    <property type="project" value="TreeGrafter"/>
</dbReference>
<comment type="caution">
    <text evidence="3">The sequence shown here is derived from an EMBL/GenBank/DDBJ whole genome shotgun (WGS) entry which is preliminary data.</text>
</comment>
<evidence type="ECO:0000256" key="1">
    <source>
        <dbReference type="ARBA" id="ARBA00006484"/>
    </source>
</evidence>
<comment type="similarity">
    <text evidence="1">Belongs to the short-chain dehydrogenases/reductases (SDR) family.</text>
</comment>
<gene>
    <name evidence="3" type="ORF">AHMF7605_00650</name>
</gene>
<dbReference type="InterPro" id="IPR020904">
    <property type="entry name" value="Sc_DH/Rdtase_CS"/>
</dbReference>
<dbReference type="OrthoDB" id="9804104at2"/>
<dbReference type="AlphaFoldDB" id="A0A2T2Y9E4"/>
<dbReference type="EMBL" id="PYFT01000001">
    <property type="protein sequence ID" value="PSR52135.1"/>
    <property type="molecule type" value="Genomic_DNA"/>
</dbReference>
<dbReference type="Pfam" id="PF13561">
    <property type="entry name" value="adh_short_C2"/>
    <property type="match status" value="1"/>
</dbReference>
<feature type="domain" description="Ketoreductase" evidence="2">
    <location>
        <begin position="9"/>
        <end position="188"/>
    </location>
</feature>
<dbReference type="SUPFAM" id="SSF51735">
    <property type="entry name" value="NAD(P)-binding Rossmann-fold domains"/>
    <property type="match status" value="1"/>
</dbReference>
<protein>
    <submittedName>
        <fullName evidence="3">Short-chain dehydrogenase</fullName>
    </submittedName>
</protein>
<keyword evidence="4" id="KW-1185">Reference proteome</keyword>
<dbReference type="InterPro" id="IPR057326">
    <property type="entry name" value="KR_dom"/>
</dbReference>
<evidence type="ECO:0000313" key="4">
    <source>
        <dbReference type="Proteomes" id="UP000240357"/>
    </source>
</evidence>
<dbReference type="FunFam" id="3.40.50.720:FF:000084">
    <property type="entry name" value="Short-chain dehydrogenase reductase"/>
    <property type="match status" value="1"/>
</dbReference>
<dbReference type="SMART" id="SM00822">
    <property type="entry name" value="PKS_KR"/>
    <property type="match status" value="1"/>
</dbReference>
<dbReference type="NCBIfam" id="NF005559">
    <property type="entry name" value="PRK07231.1"/>
    <property type="match status" value="1"/>
</dbReference>
<dbReference type="InterPro" id="IPR036291">
    <property type="entry name" value="NAD(P)-bd_dom_sf"/>
</dbReference>
<name>A0A2T2Y9E4_9BACT</name>
<dbReference type="Gene3D" id="3.40.50.720">
    <property type="entry name" value="NAD(P)-binding Rossmann-like Domain"/>
    <property type="match status" value="1"/>
</dbReference>
<evidence type="ECO:0000313" key="3">
    <source>
        <dbReference type="EMBL" id="PSR52135.1"/>
    </source>
</evidence>
<dbReference type="CDD" id="cd05233">
    <property type="entry name" value="SDR_c"/>
    <property type="match status" value="1"/>
</dbReference>
<accession>A0A2T2Y9E4</accession>
<sequence length="260" mass="27821">MAIFDLTGKTAVVTGGGSGIGKSISQLFAQQGAQVYILELNAEAGEQTIQEITTAGGKAILRTCNVSQQAEVQQVFATIEQEAGPITILINNAGIAHVGNLENTTEADMDRIYSVNVKGMYNCMLAAVKSMKNVNRGVIVNMASVAASVGIPDRFAYSMSKGAVMAMTYSVARDYLPFNIRCNCISPGRVHTPFVDGFIAKNYPGREQEMFEKLSKTQPIGRMGAPTEIAYLALYLSSDEASFITGTDYPIDGGFITLNS</sequence>
<evidence type="ECO:0000259" key="2">
    <source>
        <dbReference type="SMART" id="SM00822"/>
    </source>
</evidence>
<dbReference type="InterPro" id="IPR002347">
    <property type="entry name" value="SDR_fam"/>
</dbReference>
<dbReference type="PRINTS" id="PR00080">
    <property type="entry name" value="SDRFAMILY"/>
</dbReference>
<dbReference type="PANTHER" id="PTHR42760">
    <property type="entry name" value="SHORT-CHAIN DEHYDROGENASES/REDUCTASES FAMILY MEMBER"/>
    <property type="match status" value="1"/>
</dbReference>
<organism evidence="3 4">
    <name type="scientific">Adhaeribacter arboris</name>
    <dbReference type="NCBI Taxonomy" id="2072846"/>
    <lineage>
        <taxon>Bacteria</taxon>
        <taxon>Pseudomonadati</taxon>
        <taxon>Bacteroidota</taxon>
        <taxon>Cytophagia</taxon>
        <taxon>Cytophagales</taxon>
        <taxon>Hymenobacteraceae</taxon>
        <taxon>Adhaeribacter</taxon>
    </lineage>
</organism>
<dbReference type="PRINTS" id="PR00081">
    <property type="entry name" value="GDHRDH"/>
</dbReference>
<dbReference type="PROSITE" id="PS00061">
    <property type="entry name" value="ADH_SHORT"/>
    <property type="match status" value="1"/>
</dbReference>